<evidence type="ECO:0000313" key="4">
    <source>
        <dbReference type="WBParaSite" id="jg1995"/>
    </source>
</evidence>
<feature type="domain" description="FHA" evidence="2">
    <location>
        <begin position="94"/>
        <end position="147"/>
    </location>
</feature>
<feature type="compositionally biased region" description="Basic and acidic residues" evidence="1">
    <location>
        <begin position="464"/>
        <end position="496"/>
    </location>
</feature>
<dbReference type="PANTHER" id="PTHR23308">
    <property type="entry name" value="NUCLEAR INHIBITOR OF PROTEIN PHOSPHATASE-1"/>
    <property type="match status" value="1"/>
</dbReference>
<dbReference type="InterPro" id="IPR008984">
    <property type="entry name" value="SMAD_FHA_dom_sf"/>
</dbReference>
<feature type="compositionally biased region" description="Basic and acidic residues" evidence="1">
    <location>
        <begin position="199"/>
        <end position="216"/>
    </location>
</feature>
<feature type="compositionally biased region" description="Polar residues" evidence="1">
    <location>
        <begin position="185"/>
        <end position="195"/>
    </location>
</feature>
<dbReference type="Gene3D" id="2.60.200.20">
    <property type="match status" value="1"/>
</dbReference>
<organism evidence="3 4">
    <name type="scientific">Ditylenchus dipsaci</name>
    <dbReference type="NCBI Taxonomy" id="166011"/>
    <lineage>
        <taxon>Eukaryota</taxon>
        <taxon>Metazoa</taxon>
        <taxon>Ecdysozoa</taxon>
        <taxon>Nematoda</taxon>
        <taxon>Chromadorea</taxon>
        <taxon>Rhabditida</taxon>
        <taxon>Tylenchina</taxon>
        <taxon>Tylenchomorpha</taxon>
        <taxon>Sphaerularioidea</taxon>
        <taxon>Anguinidae</taxon>
        <taxon>Anguininae</taxon>
        <taxon>Ditylenchus</taxon>
    </lineage>
</organism>
<dbReference type="Pfam" id="PF00498">
    <property type="entry name" value="FHA"/>
    <property type="match status" value="1"/>
</dbReference>
<dbReference type="WBParaSite" id="jg1995">
    <property type="protein sequence ID" value="jg1995"/>
    <property type="gene ID" value="jg1995"/>
</dbReference>
<evidence type="ECO:0000259" key="2">
    <source>
        <dbReference type="PROSITE" id="PS50006"/>
    </source>
</evidence>
<sequence length="590" mass="66701">MNCEQPVKMEESPAVEERKEEQLSFKTPALPSMPTKVSIQMKESGVSDLLELSYSAPSWSSKPSPENAFFIEVIKNGVVVEQIQLHSLKNESFLCIGRFPPSDIQLDHPSVSRHHCILQYGNLVEQAGWYLFDMGSTHGTKLNKKPAKKHCYIHLRPGYVFQIAGCSSRVFSFCGKGGIGANEPAESSETKQQQGPAAKEVEESKSENGEDGANKAEQKYFEKDPIGWLDKYFEREGLPMNYQYTRPAEPGGDWLRLGNLISASAFTRQLAQFQCSLVACERLEANGLLRTFSILNKRKTYAENDYYDSDEDTFFDRTGQIEEQRRKRKMRCEGDETAGKSKSYDELKKTLIETESKLTIVKSEIQRLLGKNAYTDAEGNILKTANFSMRMTISQMKSKEKKLVEECAKLSKLVEFVKPHGLDEMFPMKKLEVSHPFRISRSAVQQKSDEIPGPSTEQIGGQKSEPDVSSKETKKDSAGVSAERVKSDTREDDEKPSVAIEPPIKRERNYQPAMPEFIQPKFGILTKEEARIRHPVRVNRRQHSLEEELVGSDYSTVPVESQGEYATWLPPENQSGDGITKLNAKFKGRY</sequence>
<evidence type="ECO:0000256" key="1">
    <source>
        <dbReference type="SAM" id="MobiDB-lite"/>
    </source>
</evidence>
<reference evidence="4" key="1">
    <citation type="submission" date="2022-11" db="UniProtKB">
        <authorList>
            <consortium name="WormBaseParasite"/>
        </authorList>
    </citation>
    <scope>IDENTIFICATION</scope>
</reference>
<dbReference type="InterPro" id="IPR050923">
    <property type="entry name" value="Cell_Proc_Reg/RNA_Proc"/>
</dbReference>
<dbReference type="SMART" id="SM00240">
    <property type="entry name" value="FHA"/>
    <property type="match status" value="1"/>
</dbReference>
<feature type="region of interest" description="Disordered" evidence="1">
    <location>
        <begin position="181"/>
        <end position="216"/>
    </location>
</feature>
<proteinExistence type="predicted"/>
<dbReference type="Proteomes" id="UP000887574">
    <property type="component" value="Unplaced"/>
</dbReference>
<feature type="region of interest" description="Disordered" evidence="1">
    <location>
        <begin position="441"/>
        <end position="513"/>
    </location>
</feature>
<keyword evidence="3" id="KW-1185">Reference proteome</keyword>
<dbReference type="SUPFAM" id="SSF49879">
    <property type="entry name" value="SMAD/FHA domain"/>
    <property type="match status" value="1"/>
</dbReference>
<dbReference type="AlphaFoldDB" id="A0A915DHG1"/>
<accession>A0A915DHG1</accession>
<protein>
    <submittedName>
        <fullName evidence="4">FHA domain-containing protein</fullName>
    </submittedName>
</protein>
<name>A0A915DHG1_9BILA</name>
<evidence type="ECO:0000313" key="3">
    <source>
        <dbReference type="Proteomes" id="UP000887574"/>
    </source>
</evidence>
<dbReference type="InterPro" id="IPR000253">
    <property type="entry name" value="FHA_dom"/>
</dbReference>
<dbReference type="PROSITE" id="PS50006">
    <property type="entry name" value="FHA_DOMAIN"/>
    <property type="match status" value="1"/>
</dbReference>
<feature type="region of interest" description="Disordered" evidence="1">
    <location>
        <begin position="1"/>
        <end position="31"/>
    </location>
</feature>
<feature type="compositionally biased region" description="Basic and acidic residues" evidence="1">
    <location>
        <begin position="7"/>
        <end position="23"/>
    </location>
</feature>